<dbReference type="Proteomes" id="UP000178825">
    <property type="component" value="Unassembled WGS sequence"/>
</dbReference>
<dbReference type="EMBL" id="MFKJ01000007">
    <property type="protein sequence ID" value="OGG39127.1"/>
    <property type="molecule type" value="Genomic_DNA"/>
</dbReference>
<dbReference type="Gene3D" id="1.10.10.580">
    <property type="entry name" value="Structural maintenance of chromosome 1. Chain E"/>
    <property type="match status" value="1"/>
</dbReference>
<dbReference type="STRING" id="1798470.A3D55_00245"/>
<protein>
    <recommendedName>
        <fullName evidence="1">Segregation and condensation protein A</fullName>
    </recommendedName>
</protein>
<dbReference type="SUPFAM" id="SSF46785">
    <property type="entry name" value="Winged helix' DNA-binding domain"/>
    <property type="match status" value="1"/>
</dbReference>
<proteinExistence type="predicted"/>
<dbReference type="PANTHER" id="PTHR33969">
    <property type="entry name" value="SEGREGATION AND CONDENSATION PROTEIN A"/>
    <property type="match status" value="1"/>
</dbReference>
<dbReference type="InterPro" id="IPR003768">
    <property type="entry name" value="ScpA"/>
</dbReference>
<name>A0A1F6BRF0_9BACT</name>
<sequence length="237" mass="26571">MSYELKFDYYEGPLDKLLNLVEEKKLEITAVNLAEVTADFIKYVETLEAEGARGTIADFLIVASKLILIKSKVLLPGLELSEEEESDVRSLEFRLKLYKELKLAQARIKSGWSVPPLMAEREFLASISALFFPPSKVSPSVLLAAMEGVAGEFEKIMKPVGIVRQEVIHLKHKIQEILERISGTPFSFGSMHKGKARGEIVVLFLAILHLVKDQIIDVAQENHFGDIEVVARAKKNH</sequence>
<dbReference type="PANTHER" id="PTHR33969:SF2">
    <property type="entry name" value="SEGREGATION AND CONDENSATION PROTEIN A"/>
    <property type="match status" value="1"/>
</dbReference>
<reference evidence="2 3" key="1">
    <citation type="journal article" date="2016" name="Nat. Commun.">
        <title>Thousands of microbial genomes shed light on interconnected biogeochemical processes in an aquifer system.</title>
        <authorList>
            <person name="Anantharaman K."/>
            <person name="Brown C.T."/>
            <person name="Hug L.A."/>
            <person name="Sharon I."/>
            <person name="Castelle C.J."/>
            <person name="Probst A.J."/>
            <person name="Thomas B.C."/>
            <person name="Singh A."/>
            <person name="Wilkins M.J."/>
            <person name="Karaoz U."/>
            <person name="Brodie E.L."/>
            <person name="Williams K.H."/>
            <person name="Hubbard S.S."/>
            <person name="Banfield J.F."/>
        </authorList>
    </citation>
    <scope>NUCLEOTIDE SEQUENCE [LARGE SCALE GENOMIC DNA]</scope>
</reference>
<dbReference type="Pfam" id="PF02616">
    <property type="entry name" value="SMC_ScpA"/>
    <property type="match status" value="1"/>
</dbReference>
<accession>A0A1F6BRF0</accession>
<dbReference type="AlphaFoldDB" id="A0A1F6BRF0"/>
<organism evidence="2 3">
    <name type="scientific">Candidatus Jorgensenbacteria bacterium RIFCSPHIGHO2_02_FULL_45_20</name>
    <dbReference type="NCBI Taxonomy" id="1798470"/>
    <lineage>
        <taxon>Bacteria</taxon>
        <taxon>Candidatus Joergenseniibacteriota</taxon>
    </lineage>
</organism>
<comment type="caution">
    <text evidence="2">The sequence shown here is derived from an EMBL/GenBank/DDBJ whole genome shotgun (WGS) entry which is preliminary data.</text>
</comment>
<evidence type="ECO:0000256" key="1">
    <source>
        <dbReference type="ARBA" id="ARBA00044777"/>
    </source>
</evidence>
<dbReference type="InterPro" id="IPR023093">
    <property type="entry name" value="ScpA-like_C"/>
</dbReference>
<evidence type="ECO:0000313" key="3">
    <source>
        <dbReference type="Proteomes" id="UP000178825"/>
    </source>
</evidence>
<gene>
    <name evidence="2" type="ORF">A3D55_00245</name>
</gene>
<dbReference type="Gene3D" id="6.10.250.2410">
    <property type="match status" value="1"/>
</dbReference>
<dbReference type="InterPro" id="IPR036390">
    <property type="entry name" value="WH_DNA-bd_sf"/>
</dbReference>
<evidence type="ECO:0000313" key="2">
    <source>
        <dbReference type="EMBL" id="OGG39127.1"/>
    </source>
</evidence>